<dbReference type="EMBL" id="BMGH01000001">
    <property type="protein sequence ID" value="GGD09528.1"/>
    <property type="molecule type" value="Genomic_DNA"/>
</dbReference>
<protein>
    <submittedName>
        <fullName evidence="3">Mannose-6-phosphate isomerase</fullName>
    </submittedName>
</protein>
<dbReference type="AlphaFoldDB" id="A0A8J2V5A2"/>
<dbReference type="InterPro" id="IPR012341">
    <property type="entry name" value="6hp_glycosidase-like_sf"/>
</dbReference>
<keyword evidence="4" id="KW-1185">Reference proteome</keyword>
<organism evidence="3 4">
    <name type="scientific">Aquisalinus flavus</name>
    <dbReference type="NCBI Taxonomy" id="1526572"/>
    <lineage>
        <taxon>Bacteria</taxon>
        <taxon>Pseudomonadati</taxon>
        <taxon>Pseudomonadota</taxon>
        <taxon>Alphaproteobacteria</taxon>
        <taxon>Parvularculales</taxon>
        <taxon>Parvularculaceae</taxon>
        <taxon>Aquisalinus</taxon>
    </lineage>
</organism>
<dbReference type="Pfam" id="PF07221">
    <property type="entry name" value="GlcNAc_2-epim"/>
    <property type="match status" value="1"/>
</dbReference>
<dbReference type="InterPro" id="IPR008928">
    <property type="entry name" value="6-hairpin_glycosidase_sf"/>
</dbReference>
<evidence type="ECO:0000256" key="1">
    <source>
        <dbReference type="ARBA" id="ARBA00008558"/>
    </source>
</evidence>
<dbReference type="Gene3D" id="1.50.10.10">
    <property type="match status" value="1"/>
</dbReference>
<gene>
    <name evidence="3" type="ORF">GCM10011342_18000</name>
</gene>
<sequence>MPLWAAAGRNAGGGFLEKLDTQGNPQHDANIRIRVEARQTYVYAHAAALGWYPDGRHVARSGLDFINRHCLLATGFDATGPFPGMGYMLSPQHRIIDDTVDLYSQAFYLLAAAWCHRADPDGPALAMARRACEFLDDRMGSDEGGWIEAIPARLPRRQNPHMHLFEAFMALYQASGDAWYLERADQIYALFRDHFFDAQHGVLLEFFTEDWQPDPARGTLIEPGHMVEWCWLLSIYAGLRGLDLGAEMRTLYAQAIERGVNPVTGLMWDELTIAGEVTKPTHRSWSLTEYLKASIALARLGDETAARDIPRLTGLLFSTYLDAAIPGGWHDQYDGDGRVITDAMEASTFYHYLCACAELNGLADALDGRDAMAVPA</sequence>
<dbReference type="PANTHER" id="PTHR15108">
    <property type="entry name" value="N-ACYLGLUCOSAMINE-2-EPIMERASE"/>
    <property type="match status" value="1"/>
</dbReference>
<evidence type="ECO:0000313" key="3">
    <source>
        <dbReference type="EMBL" id="GGD09528.1"/>
    </source>
</evidence>
<keyword evidence="2 3" id="KW-0413">Isomerase</keyword>
<reference evidence="3" key="2">
    <citation type="submission" date="2020-09" db="EMBL/GenBank/DDBJ databases">
        <authorList>
            <person name="Sun Q."/>
            <person name="Zhou Y."/>
        </authorList>
    </citation>
    <scope>NUCLEOTIDE SEQUENCE</scope>
    <source>
        <strain evidence="3">CGMCC 1.12921</strain>
    </source>
</reference>
<dbReference type="InterPro" id="IPR010819">
    <property type="entry name" value="AGE/CE"/>
</dbReference>
<proteinExistence type="inferred from homology"/>
<evidence type="ECO:0000256" key="2">
    <source>
        <dbReference type="ARBA" id="ARBA00023235"/>
    </source>
</evidence>
<name>A0A8J2V5A2_9PROT</name>
<reference evidence="3" key="1">
    <citation type="journal article" date="2014" name="Int. J. Syst. Evol. Microbiol.">
        <title>Complete genome sequence of Corynebacterium casei LMG S-19264T (=DSM 44701T), isolated from a smear-ripened cheese.</title>
        <authorList>
            <consortium name="US DOE Joint Genome Institute (JGI-PGF)"/>
            <person name="Walter F."/>
            <person name="Albersmeier A."/>
            <person name="Kalinowski J."/>
            <person name="Ruckert C."/>
        </authorList>
    </citation>
    <scope>NUCLEOTIDE SEQUENCE</scope>
    <source>
        <strain evidence="3">CGMCC 1.12921</strain>
    </source>
</reference>
<dbReference type="Proteomes" id="UP000613582">
    <property type="component" value="Unassembled WGS sequence"/>
</dbReference>
<accession>A0A8J2V5A2</accession>
<evidence type="ECO:0000313" key="4">
    <source>
        <dbReference type="Proteomes" id="UP000613582"/>
    </source>
</evidence>
<dbReference type="GO" id="GO:0016853">
    <property type="term" value="F:isomerase activity"/>
    <property type="evidence" value="ECO:0007669"/>
    <property type="project" value="UniProtKB-KW"/>
</dbReference>
<dbReference type="SUPFAM" id="SSF48208">
    <property type="entry name" value="Six-hairpin glycosidases"/>
    <property type="match status" value="1"/>
</dbReference>
<comment type="similarity">
    <text evidence="1">Belongs to the N-acylglucosamine 2-epimerase family.</text>
</comment>
<dbReference type="GO" id="GO:0005975">
    <property type="term" value="P:carbohydrate metabolic process"/>
    <property type="evidence" value="ECO:0007669"/>
    <property type="project" value="InterPro"/>
</dbReference>
<comment type="caution">
    <text evidence="3">The sequence shown here is derived from an EMBL/GenBank/DDBJ whole genome shotgun (WGS) entry which is preliminary data.</text>
</comment>